<name>A0A9D1QZP2_9BACT</name>
<evidence type="ECO:0000256" key="1">
    <source>
        <dbReference type="SAM" id="Phobius"/>
    </source>
</evidence>
<dbReference type="Pfam" id="PF09838">
    <property type="entry name" value="DUF2065"/>
    <property type="match status" value="1"/>
</dbReference>
<evidence type="ECO:0000313" key="2">
    <source>
        <dbReference type="EMBL" id="HIW78347.1"/>
    </source>
</evidence>
<accession>A0A9D1QZP2</accession>
<reference evidence="2" key="2">
    <citation type="submission" date="2021-04" db="EMBL/GenBank/DDBJ databases">
        <authorList>
            <person name="Gilroy R."/>
        </authorList>
    </citation>
    <scope>NUCLEOTIDE SEQUENCE</scope>
    <source>
        <strain evidence="2">ChiSxjej5B17-1746</strain>
    </source>
</reference>
<keyword evidence="1" id="KW-1133">Transmembrane helix</keyword>
<protein>
    <submittedName>
        <fullName evidence="2">DUF2065 domain-containing protein</fullName>
    </submittedName>
</protein>
<keyword evidence="1" id="KW-0812">Transmembrane</keyword>
<dbReference type="AlphaFoldDB" id="A0A9D1QZP2"/>
<dbReference type="EMBL" id="DXGI01000152">
    <property type="protein sequence ID" value="HIW78347.1"/>
    <property type="molecule type" value="Genomic_DNA"/>
</dbReference>
<dbReference type="Proteomes" id="UP000824264">
    <property type="component" value="Unassembled WGS sequence"/>
</dbReference>
<keyword evidence="1" id="KW-0472">Membrane</keyword>
<feature type="transmembrane region" description="Helical" evidence="1">
    <location>
        <begin position="47"/>
        <end position="64"/>
    </location>
</feature>
<reference evidence="2" key="1">
    <citation type="journal article" date="2021" name="PeerJ">
        <title>Extensive microbial diversity within the chicken gut microbiome revealed by metagenomics and culture.</title>
        <authorList>
            <person name="Gilroy R."/>
            <person name="Ravi A."/>
            <person name="Getino M."/>
            <person name="Pursley I."/>
            <person name="Horton D.L."/>
            <person name="Alikhan N.F."/>
            <person name="Baker D."/>
            <person name="Gharbi K."/>
            <person name="Hall N."/>
            <person name="Watson M."/>
            <person name="Adriaenssens E.M."/>
            <person name="Foster-Nyarko E."/>
            <person name="Jarju S."/>
            <person name="Secka A."/>
            <person name="Antonio M."/>
            <person name="Oren A."/>
            <person name="Chaudhuri R.R."/>
            <person name="La Ragione R."/>
            <person name="Hildebrand F."/>
            <person name="Pallen M.J."/>
        </authorList>
    </citation>
    <scope>NUCLEOTIDE SEQUENCE</scope>
    <source>
        <strain evidence="2">ChiSxjej5B17-1746</strain>
    </source>
</reference>
<comment type="caution">
    <text evidence="2">The sequence shown here is derived from an EMBL/GenBank/DDBJ whole genome shotgun (WGS) entry which is preliminary data.</text>
</comment>
<sequence>MEFDGRLFFSALGLAFILEALPYALFPDRMRQVLRALGEEDASGLRRMGLTALACGLVVLWLTLG</sequence>
<evidence type="ECO:0000313" key="3">
    <source>
        <dbReference type="Proteomes" id="UP000824264"/>
    </source>
</evidence>
<organism evidence="2 3">
    <name type="scientific">Candidatus Bilophila faecipullorum</name>
    <dbReference type="NCBI Taxonomy" id="2838482"/>
    <lineage>
        <taxon>Bacteria</taxon>
        <taxon>Pseudomonadati</taxon>
        <taxon>Thermodesulfobacteriota</taxon>
        <taxon>Desulfovibrionia</taxon>
        <taxon>Desulfovibrionales</taxon>
        <taxon>Desulfovibrionaceae</taxon>
        <taxon>Bilophila</taxon>
    </lineage>
</organism>
<dbReference type="InterPro" id="IPR019201">
    <property type="entry name" value="DUF2065"/>
</dbReference>
<gene>
    <name evidence="2" type="ORF">H9874_04285</name>
</gene>
<feature type="transmembrane region" description="Helical" evidence="1">
    <location>
        <begin position="6"/>
        <end position="26"/>
    </location>
</feature>
<proteinExistence type="predicted"/>